<dbReference type="EMBL" id="JBHRZF010000212">
    <property type="protein sequence ID" value="MFC3862730.1"/>
    <property type="molecule type" value="Genomic_DNA"/>
</dbReference>
<gene>
    <name evidence="1" type="ORF">ACFOPQ_18345</name>
</gene>
<accession>A0ABV8AC33</accession>
<dbReference type="Proteomes" id="UP001595748">
    <property type="component" value="Unassembled WGS sequence"/>
</dbReference>
<name>A0ABV8AC33_9DEIO</name>
<proteinExistence type="predicted"/>
<dbReference type="RefSeq" id="WP_380080670.1">
    <property type="nucleotide sequence ID" value="NZ_JBHRZF010000212.1"/>
</dbReference>
<protein>
    <submittedName>
        <fullName evidence="1">Uncharacterized protein</fullName>
    </submittedName>
</protein>
<organism evidence="1 2">
    <name type="scientific">Deinococcus antarcticus</name>
    <dbReference type="NCBI Taxonomy" id="1298767"/>
    <lineage>
        <taxon>Bacteria</taxon>
        <taxon>Thermotogati</taxon>
        <taxon>Deinococcota</taxon>
        <taxon>Deinococci</taxon>
        <taxon>Deinococcales</taxon>
        <taxon>Deinococcaceae</taxon>
        <taxon>Deinococcus</taxon>
    </lineage>
</organism>
<sequence length="277" mass="29560">MKAAFFMIPIIIVAGLVSWQSWQTPAAASLVSPQPEKAALDCRQPPQYRVGFASESAALIPQGQGFRFQGVAWLETDLCTSGTLTIRADGEEAGDAAPTLAVTLNSVSLANLDIPAGEKTYSVRIPEAGRLTLGYFNDYYLADVRVATLEKFKFSGAGCKAVQVDVPAATGGTWRPDYNSASLVSDVPMSLTPCAAGELEVQVVGREGNGAFPVLSFQQGDKVLQKLTTTQKRQRVKLTLSASPLTITLTNPYGRTVADRNLNLRSLEFTPTAATSP</sequence>
<reference evidence="2" key="1">
    <citation type="journal article" date="2019" name="Int. J. Syst. Evol. Microbiol.">
        <title>The Global Catalogue of Microorganisms (GCM) 10K type strain sequencing project: providing services to taxonomists for standard genome sequencing and annotation.</title>
        <authorList>
            <consortium name="The Broad Institute Genomics Platform"/>
            <consortium name="The Broad Institute Genome Sequencing Center for Infectious Disease"/>
            <person name="Wu L."/>
            <person name="Ma J."/>
        </authorList>
    </citation>
    <scope>NUCLEOTIDE SEQUENCE [LARGE SCALE GENOMIC DNA]</scope>
    <source>
        <strain evidence="2">CCTCC AB 2013263</strain>
    </source>
</reference>
<comment type="caution">
    <text evidence="1">The sequence shown here is derived from an EMBL/GenBank/DDBJ whole genome shotgun (WGS) entry which is preliminary data.</text>
</comment>
<evidence type="ECO:0000313" key="1">
    <source>
        <dbReference type="EMBL" id="MFC3862730.1"/>
    </source>
</evidence>
<keyword evidence="2" id="KW-1185">Reference proteome</keyword>
<evidence type="ECO:0000313" key="2">
    <source>
        <dbReference type="Proteomes" id="UP001595748"/>
    </source>
</evidence>